<dbReference type="EMBL" id="JAYKXP010000075">
    <property type="protein sequence ID" value="KAK7030447.1"/>
    <property type="molecule type" value="Genomic_DNA"/>
</dbReference>
<comment type="caution">
    <text evidence="1">The sequence shown here is derived from an EMBL/GenBank/DDBJ whole genome shotgun (WGS) entry which is preliminary data.</text>
</comment>
<protein>
    <submittedName>
        <fullName evidence="1">Uncharacterized protein</fullName>
    </submittedName>
</protein>
<keyword evidence="2" id="KW-1185">Reference proteome</keyword>
<dbReference type="Proteomes" id="UP001383192">
    <property type="component" value="Unassembled WGS sequence"/>
</dbReference>
<accession>A0AAW0BV07</accession>
<reference evidence="1 2" key="1">
    <citation type="submission" date="2024-01" db="EMBL/GenBank/DDBJ databases">
        <title>A draft genome for a cacao thread blight-causing isolate of Paramarasmius palmivorus.</title>
        <authorList>
            <person name="Baruah I.K."/>
            <person name="Bukari Y."/>
            <person name="Amoako-Attah I."/>
            <person name="Meinhardt L.W."/>
            <person name="Bailey B.A."/>
            <person name="Cohen S.P."/>
        </authorList>
    </citation>
    <scope>NUCLEOTIDE SEQUENCE [LARGE SCALE GENOMIC DNA]</scope>
    <source>
        <strain evidence="1 2">GH-12</strain>
    </source>
</reference>
<evidence type="ECO:0000313" key="1">
    <source>
        <dbReference type="EMBL" id="KAK7030447.1"/>
    </source>
</evidence>
<proteinExistence type="predicted"/>
<name>A0AAW0BV07_9AGAR</name>
<dbReference type="AlphaFoldDB" id="A0AAW0BV07"/>
<evidence type="ECO:0000313" key="2">
    <source>
        <dbReference type="Proteomes" id="UP001383192"/>
    </source>
</evidence>
<sequence>MLAQSTLKTPIIVFPDLMSASLVRYLDALSNMQPPPLSPDRTLLQLGELTADVQTYGNDVDAIAVEIPLAEFTKMADDPNLPDLVERAFATLDMDAMRAVYVLRIVTLAMSRVGHTFQESIAAIRCSGILREFIRPADRFSPEQIQVMQMLLNGAVYNNIAVDWLAHSHEYGKSYGIKYPVHQLGDWDGNTLGTASVPAELEKNTTENLVTRFEKLDTK</sequence>
<organism evidence="1 2">
    <name type="scientific">Paramarasmius palmivorus</name>
    <dbReference type="NCBI Taxonomy" id="297713"/>
    <lineage>
        <taxon>Eukaryota</taxon>
        <taxon>Fungi</taxon>
        <taxon>Dikarya</taxon>
        <taxon>Basidiomycota</taxon>
        <taxon>Agaricomycotina</taxon>
        <taxon>Agaricomycetes</taxon>
        <taxon>Agaricomycetidae</taxon>
        <taxon>Agaricales</taxon>
        <taxon>Marasmiineae</taxon>
        <taxon>Marasmiaceae</taxon>
        <taxon>Paramarasmius</taxon>
    </lineage>
</organism>
<gene>
    <name evidence="1" type="ORF">VNI00_014032</name>
</gene>